<keyword evidence="3" id="KW-0677">Repeat</keyword>
<name>A0A183AH37_9TREM</name>
<dbReference type="GO" id="GO:0005634">
    <property type="term" value="C:nucleus"/>
    <property type="evidence" value="ECO:0007669"/>
    <property type="project" value="UniProtKB-SubCell"/>
</dbReference>
<evidence type="ECO:0000313" key="13">
    <source>
        <dbReference type="WBParaSite" id="ECPE_0000628501-mRNA-1"/>
    </source>
</evidence>
<dbReference type="Proteomes" id="UP000272942">
    <property type="component" value="Unassembled WGS sequence"/>
</dbReference>
<dbReference type="FunFam" id="3.30.160.60:FF:000065">
    <property type="entry name" value="B-cell CLL/lymphoma 6, member B"/>
    <property type="match status" value="1"/>
</dbReference>
<keyword evidence="7" id="KW-0539">Nucleus</keyword>
<feature type="region of interest" description="Disordered" evidence="9">
    <location>
        <begin position="560"/>
        <end position="585"/>
    </location>
</feature>
<dbReference type="FunFam" id="3.30.160.60:FF:001450">
    <property type="entry name" value="zinc finger protein 774"/>
    <property type="match status" value="1"/>
</dbReference>
<dbReference type="Pfam" id="PF00096">
    <property type="entry name" value="zf-C2H2"/>
    <property type="match status" value="2"/>
</dbReference>
<proteinExistence type="predicted"/>
<dbReference type="SUPFAM" id="SSF57667">
    <property type="entry name" value="beta-beta-alpha zinc fingers"/>
    <property type="match status" value="2"/>
</dbReference>
<evidence type="ECO:0000256" key="7">
    <source>
        <dbReference type="ARBA" id="ARBA00023242"/>
    </source>
</evidence>
<dbReference type="PROSITE" id="PS50157">
    <property type="entry name" value="ZINC_FINGER_C2H2_2"/>
    <property type="match status" value="3"/>
</dbReference>
<dbReference type="AlphaFoldDB" id="A0A183AH37"/>
<evidence type="ECO:0000256" key="6">
    <source>
        <dbReference type="ARBA" id="ARBA00023125"/>
    </source>
</evidence>
<feature type="domain" description="C2H2-type" evidence="10">
    <location>
        <begin position="394"/>
        <end position="415"/>
    </location>
</feature>
<dbReference type="Gene3D" id="3.30.160.60">
    <property type="entry name" value="Classic Zinc Finger"/>
    <property type="match status" value="3"/>
</dbReference>
<dbReference type="OrthoDB" id="3437960at2759"/>
<keyword evidence="2" id="KW-0479">Metal-binding</keyword>
<dbReference type="GO" id="GO:0000978">
    <property type="term" value="F:RNA polymerase II cis-regulatory region sequence-specific DNA binding"/>
    <property type="evidence" value="ECO:0007669"/>
    <property type="project" value="TreeGrafter"/>
</dbReference>
<evidence type="ECO:0000313" key="12">
    <source>
        <dbReference type="Proteomes" id="UP000272942"/>
    </source>
</evidence>
<dbReference type="SMART" id="SM00355">
    <property type="entry name" value="ZnF_C2H2"/>
    <property type="match status" value="3"/>
</dbReference>
<keyword evidence="4 8" id="KW-0863">Zinc-finger</keyword>
<evidence type="ECO:0000256" key="9">
    <source>
        <dbReference type="SAM" id="MobiDB-lite"/>
    </source>
</evidence>
<dbReference type="WBParaSite" id="ECPE_0000628501-mRNA-1">
    <property type="protein sequence ID" value="ECPE_0000628501-mRNA-1"/>
    <property type="gene ID" value="ECPE_0000628501"/>
</dbReference>
<feature type="region of interest" description="Disordered" evidence="9">
    <location>
        <begin position="518"/>
        <end position="537"/>
    </location>
</feature>
<dbReference type="FunFam" id="3.30.160.60:FF:000110">
    <property type="entry name" value="Zinc finger protein-like"/>
    <property type="match status" value="1"/>
</dbReference>
<evidence type="ECO:0000256" key="2">
    <source>
        <dbReference type="ARBA" id="ARBA00022723"/>
    </source>
</evidence>
<reference evidence="11 12" key="2">
    <citation type="submission" date="2018-11" db="EMBL/GenBank/DDBJ databases">
        <authorList>
            <consortium name="Pathogen Informatics"/>
        </authorList>
    </citation>
    <scope>NUCLEOTIDE SEQUENCE [LARGE SCALE GENOMIC DNA]</scope>
    <source>
        <strain evidence="11 12">Egypt</strain>
    </source>
</reference>
<dbReference type="PROSITE" id="PS00028">
    <property type="entry name" value="ZINC_FINGER_C2H2_1"/>
    <property type="match status" value="2"/>
</dbReference>
<reference evidence="13" key="1">
    <citation type="submission" date="2016-06" db="UniProtKB">
        <authorList>
            <consortium name="WormBaseParasite"/>
        </authorList>
    </citation>
    <scope>IDENTIFICATION</scope>
</reference>
<evidence type="ECO:0000256" key="1">
    <source>
        <dbReference type="ARBA" id="ARBA00004123"/>
    </source>
</evidence>
<comment type="subcellular location">
    <subcellularLocation>
        <location evidence="1">Nucleus</location>
    </subcellularLocation>
</comment>
<evidence type="ECO:0000256" key="4">
    <source>
        <dbReference type="ARBA" id="ARBA00022771"/>
    </source>
</evidence>
<dbReference type="EMBL" id="UZAN01043256">
    <property type="protein sequence ID" value="VDP77872.1"/>
    <property type="molecule type" value="Genomic_DNA"/>
</dbReference>
<dbReference type="PANTHER" id="PTHR23235:SF60">
    <property type="entry name" value="STRIPE, ISOFORM D"/>
    <property type="match status" value="1"/>
</dbReference>
<feature type="compositionally biased region" description="Low complexity" evidence="9">
    <location>
        <begin position="520"/>
        <end position="530"/>
    </location>
</feature>
<dbReference type="PANTHER" id="PTHR23235">
    <property type="entry name" value="KRUEPPEL-LIKE TRANSCRIPTION FACTOR"/>
    <property type="match status" value="1"/>
</dbReference>
<dbReference type="GO" id="GO:0000981">
    <property type="term" value="F:DNA-binding transcription factor activity, RNA polymerase II-specific"/>
    <property type="evidence" value="ECO:0007669"/>
    <property type="project" value="TreeGrafter"/>
</dbReference>
<feature type="domain" description="C2H2-type" evidence="10">
    <location>
        <begin position="338"/>
        <end position="365"/>
    </location>
</feature>
<sequence>MVPQQCALSGSTVTMFHRQVSYTHEVCQTSDAYPFSAATYTPCITDQKEDPEVASHIDYIKSFVTHSDTAHEKELDMLHLTHSSETTELYEGHRLHSTCDTPPAPVDTPLSPYVETQLPRPIITSQEYASLCSFSDDQSVRLRRTSQSDSYELEAIPDPAAPISRSVSFCLGSDQLRMEKPNQPLKMLEIKLSPSHEPHFEAPLPSTSFTQPLTRTRCPSYYPDPSDRAVQMNPVVFYEKSEPPQPKSVMQYSEIKPTIAPFSPTPTTTRSHDLFASSSFMYSTSFCPHPRPSGSHVYPAAFDCPECARLAYVTTGQPSLTTAVPSQVVTVTQHKKRHMCPECGKRFTRPDELKRHHRIHTGDKPFSCKYCPRSFSRSDHLRTHTRSHTGERPYLCTPCGKRFARSDERTRHRKIRGCGALEAAVVAAAAAATGPTGFGHSSGSGTIATPVRRLSAPTPIVPDSAIGSSSHIPIRMRPMSQPELRTPYTVSTVVSPVRQTIQPTWTLPPSLYPPHYYGHSTPAPSSTSSPMVTQAPSMALPPTTIVTQDLASYTVPPQETISIKQEPDPNYPPVHLRRPKTCDSN</sequence>
<dbReference type="InterPro" id="IPR036236">
    <property type="entry name" value="Znf_C2H2_sf"/>
</dbReference>
<evidence type="ECO:0000256" key="5">
    <source>
        <dbReference type="ARBA" id="ARBA00022833"/>
    </source>
</evidence>
<evidence type="ECO:0000259" key="10">
    <source>
        <dbReference type="PROSITE" id="PS50157"/>
    </source>
</evidence>
<evidence type="ECO:0000256" key="3">
    <source>
        <dbReference type="ARBA" id="ARBA00022737"/>
    </source>
</evidence>
<evidence type="ECO:0000256" key="8">
    <source>
        <dbReference type="PROSITE-ProRule" id="PRU00042"/>
    </source>
</evidence>
<dbReference type="InterPro" id="IPR013087">
    <property type="entry name" value="Znf_C2H2_type"/>
</dbReference>
<accession>A0A183AH37</accession>
<evidence type="ECO:0000313" key="11">
    <source>
        <dbReference type="EMBL" id="VDP77872.1"/>
    </source>
</evidence>
<organism evidence="13">
    <name type="scientific">Echinostoma caproni</name>
    <dbReference type="NCBI Taxonomy" id="27848"/>
    <lineage>
        <taxon>Eukaryota</taxon>
        <taxon>Metazoa</taxon>
        <taxon>Spiralia</taxon>
        <taxon>Lophotrochozoa</taxon>
        <taxon>Platyhelminthes</taxon>
        <taxon>Trematoda</taxon>
        <taxon>Digenea</taxon>
        <taxon>Plagiorchiida</taxon>
        <taxon>Echinostomata</taxon>
        <taxon>Echinostomatoidea</taxon>
        <taxon>Echinostomatidae</taxon>
        <taxon>Echinostoma</taxon>
    </lineage>
</organism>
<gene>
    <name evidence="11" type="ORF">ECPE_LOCUS6272</name>
</gene>
<keyword evidence="5" id="KW-0862">Zinc</keyword>
<feature type="domain" description="C2H2-type" evidence="10">
    <location>
        <begin position="366"/>
        <end position="393"/>
    </location>
</feature>
<keyword evidence="6" id="KW-0238">DNA-binding</keyword>
<dbReference type="GO" id="GO:0008270">
    <property type="term" value="F:zinc ion binding"/>
    <property type="evidence" value="ECO:0007669"/>
    <property type="project" value="UniProtKB-KW"/>
</dbReference>
<keyword evidence="12" id="KW-1185">Reference proteome</keyword>
<protein>
    <submittedName>
        <fullName evidence="13">Early growth response protein 1</fullName>
    </submittedName>
</protein>